<dbReference type="InterPro" id="IPR028053">
    <property type="entry name" value="Membr_insert_YidC_N"/>
</dbReference>
<evidence type="ECO:0000256" key="1">
    <source>
        <dbReference type="ARBA" id="ARBA00004429"/>
    </source>
</evidence>
<evidence type="ECO:0000256" key="4">
    <source>
        <dbReference type="ARBA" id="ARBA00022448"/>
    </source>
</evidence>
<feature type="transmembrane region" description="Helical" evidence="13">
    <location>
        <begin position="6"/>
        <end position="23"/>
    </location>
</feature>
<dbReference type="NCBIfam" id="TIGR03593">
    <property type="entry name" value="yidC_nterm"/>
    <property type="match status" value="2"/>
</dbReference>
<dbReference type="Gene3D" id="2.70.98.90">
    <property type="match status" value="1"/>
</dbReference>
<keyword evidence="8 13" id="KW-1133">Transmembrane helix</keyword>
<evidence type="ECO:0000256" key="2">
    <source>
        <dbReference type="ARBA" id="ARBA00010527"/>
    </source>
</evidence>
<dbReference type="PRINTS" id="PR00701">
    <property type="entry name" value="60KDINNERMP"/>
</dbReference>
<feature type="transmembrane region" description="Helical" evidence="13">
    <location>
        <begin position="394"/>
        <end position="414"/>
    </location>
</feature>
<dbReference type="InterPro" id="IPR001708">
    <property type="entry name" value="YidC/ALB3/OXA1/COX18"/>
</dbReference>
<evidence type="ECO:0000313" key="17">
    <source>
        <dbReference type="Proteomes" id="UP000637632"/>
    </source>
</evidence>
<keyword evidence="5 13" id="KW-1003">Cell membrane</keyword>
<evidence type="ECO:0000256" key="5">
    <source>
        <dbReference type="ARBA" id="ARBA00022475"/>
    </source>
</evidence>
<comment type="subunit">
    <text evidence="13">Interacts with the Sec translocase complex via SecD. Specifically interacts with transmembrane segments of nascent integral membrane proteins during membrane integration.</text>
</comment>
<reference evidence="16 17" key="1">
    <citation type="submission" date="2020-08" db="EMBL/GenBank/DDBJ databases">
        <title>Novel species isolated from subtropical streams in China.</title>
        <authorList>
            <person name="Lu H."/>
        </authorList>
    </citation>
    <scope>NUCLEOTIDE SEQUENCE [LARGE SCALE GENOMIC DNA]</scope>
    <source>
        <strain evidence="16 17">CCTCC AB 2015119</strain>
    </source>
</reference>
<dbReference type="Pfam" id="PF02096">
    <property type="entry name" value="60KD_IMP"/>
    <property type="match status" value="1"/>
</dbReference>
<feature type="transmembrane region" description="Helical" evidence="13">
    <location>
        <begin position="539"/>
        <end position="558"/>
    </location>
</feature>
<evidence type="ECO:0000259" key="14">
    <source>
        <dbReference type="Pfam" id="PF02096"/>
    </source>
</evidence>
<dbReference type="Proteomes" id="UP000637632">
    <property type="component" value="Unassembled WGS sequence"/>
</dbReference>
<organism evidence="16 17">
    <name type="scientific">Undibacterium aquatile</name>
    <dbReference type="NCBI Taxonomy" id="1537398"/>
    <lineage>
        <taxon>Bacteria</taxon>
        <taxon>Pseudomonadati</taxon>
        <taxon>Pseudomonadota</taxon>
        <taxon>Betaproteobacteria</taxon>
        <taxon>Burkholderiales</taxon>
        <taxon>Oxalobacteraceae</taxon>
        <taxon>Undibacterium</taxon>
    </lineage>
</organism>
<evidence type="ECO:0000256" key="9">
    <source>
        <dbReference type="ARBA" id="ARBA00023136"/>
    </source>
</evidence>
<evidence type="ECO:0000256" key="13">
    <source>
        <dbReference type="HAMAP-Rule" id="MF_01810"/>
    </source>
</evidence>
<dbReference type="HAMAP" id="MF_01810">
    <property type="entry name" value="YidC_type1"/>
    <property type="match status" value="1"/>
</dbReference>
<dbReference type="CDD" id="cd19961">
    <property type="entry name" value="EcYidC-like_peri"/>
    <property type="match status" value="1"/>
</dbReference>
<evidence type="ECO:0000256" key="8">
    <source>
        <dbReference type="ARBA" id="ARBA00022989"/>
    </source>
</evidence>
<evidence type="ECO:0000256" key="7">
    <source>
        <dbReference type="ARBA" id="ARBA00022927"/>
    </source>
</evidence>
<gene>
    <name evidence="13 16" type="primary">yidC</name>
    <name evidence="16" type="ORF">H8K26_01110</name>
</gene>
<keyword evidence="9 13" id="KW-0472">Membrane</keyword>
<evidence type="ECO:0000256" key="3">
    <source>
        <dbReference type="ARBA" id="ARBA00015325"/>
    </source>
</evidence>
<dbReference type="InterPro" id="IPR019998">
    <property type="entry name" value="Membr_insert_YidC"/>
</dbReference>
<keyword evidence="10 13" id="KW-0143">Chaperone</keyword>
<comment type="function">
    <text evidence="13">Required for the insertion and/or proper folding and/or complex formation of integral membrane proteins into the membrane. Involved in integration of membrane proteins that insert both dependently and independently of the Sec translocase complex, as well as at least some lipoproteins. Aids folding of multispanning membrane proteins.</text>
</comment>
<dbReference type="Pfam" id="PF14849">
    <property type="entry name" value="YidC_periplas"/>
    <property type="match status" value="1"/>
</dbReference>
<feature type="transmembrane region" description="Helical" evidence="13">
    <location>
        <begin position="457"/>
        <end position="480"/>
    </location>
</feature>
<dbReference type="RefSeq" id="WP_190476733.1">
    <property type="nucleotide sequence ID" value="NZ_JACOFT010000001.1"/>
</dbReference>
<feature type="domain" description="Membrane insertase YidC N-terminal" evidence="15">
    <location>
        <begin position="83"/>
        <end position="382"/>
    </location>
</feature>
<feature type="transmembrane region" description="Helical" evidence="13">
    <location>
        <begin position="500"/>
        <end position="518"/>
    </location>
</feature>
<evidence type="ECO:0000256" key="6">
    <source>
        <dbReference type="ARBA" id="ARBA00022692"/>
    </source>
</evidence>
<proteinExistence type="inferred from homology"/>
<feature type="domain" description="Membrane insertase YidC/Oxa/ALB C-terminal" evidence="14">
    <location>
        <begin position="394"/>
        <end position="572"/>
    </location>
</feature>
<evidence type="ECO:0000259" key="15">
    <source>
        <dbReference type="Pfam" id="PF14849"/>
    </source>
</evidence>
<dbReference type="InterPro" id="IPR038221">
    <property type="entry name" value="YidC_periplasmic_sf"/>
</dbReference>
<evidence type="ECO:0000256" key="12">
    <source>
        <dbReference type="ARBA" id="ARBA00033342"/>
    </source>
</evidence>
<accession>A0ABR6XBT7</accession>
<keyword evidence="17" id="KW-1185">Reference proteome</keyword>
<dbReference type="CDD" id="cd20070">
    <property type="entry name" value="5TM_YidC_Alb3"/>
    <property type="match status" value="1"/>
</dbReference>
<keyword evidence="7 13" id="KW-0653">Protein transport</keyword>
<dbReference type="PANTHER" id="PTHR12428:SF65">
    <property type="entry name" value="CYTOCHROME C OXIDASE ASSEMBLY PROTEIN COX18, MITOCHONDRIAL"/>
    <property type="match status" value="1"/>
</dbReference>
<comment type="caution">
    <text evidence="16">The sequence shown here is derived from an EMBL/GenBank/DDBJ whole genome shotgun (WGS) entry which is preliminary data.</text>
</comment>
<keyword evidence="6 13" id="KW-0812">Transmembrane</keyword>
<comment type="subcellular location">
    <subcellularLocation>
        <location evidence="1">Cell inner membrane</location>
        <topology evidence="1">Multi-pass membrane protein</topology>
    </subcellularLocation>
    <subcellularLocation>
        <location evidence="13">Cell membrane</location>
        <topology evidence="13">Multi-pass membrane protein</topology>
    </subcellularLocation>
</comment>
<dbReference type="PANTHER" id="PTHR12428">
    <property type="entry name" value="OXA1"/>
    <property type="match status" value="1"/>
</dbReference>
<evidence type="ECO:0000256" key="11">
    <source>
        <dbReference type="ARBA" id="ARBA00033245"/>
    </source>
</evidence>
<dbReference type="NCBIfam" id="NF002352">
    <property type="entry name" value="PRK01318.1-3"/>
    <property type="match status" value="1"/>
</dbReference>
<evidence type="ECO:0000313" key="16">
    <source>
        <dbReference type="EMBL" id="MBC3810025.1"/>
    </source>
</evidence>
<dbReference type="NCBIfam" id="TIGR03592">
    <property type="entry name" value="yidC_oxa1_cterm"/>
    <property type="match status" value="1"/>
</dbReference>
<name>A0ABR6XBT7_9BURK</name>
<sequence>MDIKRTVLWVIFSMSLLLLWDNWMRHNGKSSMFFPSATTQQSKNTNAPASASAVAAPTPAVSANGAPVSANNPAVAPVKSEIITITTDVMKADIDTLGGEVRRLELLKYKEDAKHEHFYTPFLEAVGLKEKTENHKNVVLFDAGEKRIYLAQTGLINGAFPNHKSVFVAKPGKRTLDADSSVQLVLESEQNGVKLTKTFTFKKGDYAVGVQHTVSNNSTAAITPSLYLQLIHDGTKPEGGSMFTGPSEFYAPAIYTDAEKFQKLDFEKIHKAEKELAGSSNNSHAKSADNGWVAVIQHFFVSAFVPQDKGAREFRTEQVKENVFSVSTVLPLGSIAPGASKSSDAVLYSGPQSTATLEKIAPGLELVKDYGILAIIAKPLFGLMELIHGLIGNWGWTIVAFTIAIKLALFPLSAAGYRSMAKMKVVTPKMQAVRERYKNDPQKMNQAMMELYKTEKINPLGGCFPILIQMPIFLALYWVLQASVEMRGAPWMGWITDLTAPDPLFILPVIYAISMYITTKLNPAPADPMQAKMMMFMPLAFSVMFFFFPSGLVLYWVVNNILSIGQQWVINNKLIPPEHKA</sequence>
<dbReference type="InterPro" id="IPR047196">
    <property type="entry name" value="YidC_ALB_C"/>
</dbReference>
<evidence type="ECO:0000256" key="10">
    <source>
        <dbReference type="ARBA" id="ARBA00023186"/>
    </source>
</evidence>
<protein>
    <recommendedName>
        <fullName evidence="3 13">Membrane protein insertase YidC</fullName>
    </recommendedName>
    <alternativeName>
        <fullName evidence="12 13">Foldase YidC</fullName>
    </alternativeName>
    <alternativeName>
        <fullName evidence="11 13">Membrane integrase YidC</fullName>
    </alternativeName>
    <alternativeName>
        <fullName evidence="13">Membrane protein YidC</fullName>
    </alternativeName>
</protein>
<dbReference type="InterPro" id="IPR028055">
    <property type="entry name" value="YidC/Oxa/ALB_C"/>
</dbReference>
<keyword evidence="4 13" id="KW-0813">Transport</keyword>
<dbReference type="PRINTS" id="PR01900">
    <property type="entry name" value="YIDCPROTEIN"/>
</dbReference>
<dbReference type="EMBL" id="JACOFT010000001">
    <property type="protein sequence ID" value="MBC3810025.1"/>
    <property type="molecule type" value="Genomic_DNA"/>
</dbReference>
<comment type="similarity">
    <text evidence="2 13">Belongs to the OXA1/ALB3/YidC family. Type 1 subfamily.</text>
</comment>